<dbReference type="GO" id="GO:0005829">
    <property type="term" value="C:cytosol"/>
    <property type="evidence" value="ECO:0007669"/>
    <property type="project" value="TreeGrafter"/>
</dbReference>
<dbReference type="CDD" id="cd00093">
    <property type="entry name" value="HTH_XRE"/>
    <property type="match status" value="1"/>
</dbReference>
<feature type="region of interest" description="Disordered" evidence="2">
    <location>
        <begin position="129"/>
        <end position="157"/>
    </location>
</feature>
<dbReference type="GO" id="GO:0003677">
    <property type="term" value="F:DNA binding"/>
    <property type="evidence" value="ECO:0007669"/>
    <property type="project" value="UniProtKB-KW"/>
</dbReference>
<reference evidence="4 5" key="1">
    <citation type="submission" date="2019-03" db="EMBL/GenBank/DDBJ databases">
        <title>Genomic Encyclopedia of Type Strains, Phase IV (KMG-IV): sequencing the most valuable type-strain genomes for metagenomic binning, comparative biology and taxonomic classification.</title>
        <authorList>
            <person name="Goeker M."/>
        </authorList>
    </citation>
    <scope>NUCLEOTIDE SEQUENCE [LARGE SCALE GENOMIC DNA]</scope>
    <source>
        <strain evidence="4 5">DSM 29489</strain>
    </source>
</reference>
<dbReference type="AlphaFoldDB" id="A0A4R3K6B7"/>
<name>A0A4R3K6B7_9FIRM</name>
<evidence type="ECO:0000313" key="4">
    <source>
        <dbReference type="EMBL" id="TCS78349.1"/>
    </source>
</evidence>
<dbReference type="SMART" id="SM00530">
    <property type="entry name" value="HTH_XRE"/>
    <property type="match status" value="1"/>
</dbReference>
<dbReference type="Proteomes" id="UP000295726">
    <property type="component" value="Unassembled WGS sequence"/>
</dbReference>
<accession>A0A4R3K6B7</accession>
<dbReference type="EMBL" id="SLZZ01000012">
    <property type="protein sequence ID" value="TCS78349.1"/>
    <property type="molecule type" value="Genomic_DNA"/>
</dbReference>
<dbReference type="GO" id="GO:0003700">
    <property type="term" value="F:DNA-binding transcription factor activity"/>
    <property type="evidence" value="ECO:0007669"/>
    <property type="project" value="TreeGrafter"/>
</dbReference>
<dbReference type="Gene3D" id="1.10.260.40">
    <property type="entry name" value="lambda repressor-like DNA-binding domains"/>
    <property type="match status" value="1"/>
</dbReference>
<dbReference type="RefSeq" id="WP_132381459.1">
    <property type="nucleotide sequence ID" value="NZ_SLZZ01000012.1"/>
</dbReference>
<dbReference type="Pfam" id="PF01381">
    <property type="entry name" value="HTH_3"/>
    <property type="match status" value="1"/>
</dbReference>
<evidence type="ECO:0000313" key="5">
    <source>
        <dbReference type="Proteomes" id="UP000295726"/>
    </source>
</evidence>
<feature type="domain" description="HTH cro/C1-type" evidence="3">
    <location>
        <begin position="13"/>
        <end position="67"/>
    </location>
</feature>
<comment type="caution">
    <text evidence="4">The sequence shown here is derived from an EMBL/GenBank/DDBJ whole genome shotgun (WGS) entry which is preliminary data.</text>
</comment>
<keyword evidence="5" id="KW-1185">Reference proteome</keyword>
<gene>
    <name evidence="4" type="ORF">EDD59_112110</name>
</gene>
<feature type="compositionally biased region" description="Basic and acidic residues" evidence="2">
    <location>
        <begin position="129"/>
        <end position="151"/>
    </location>
</feature>
<organism evidence="4 5">
    <name type="scientific">Muricomes intestini</name>
    <dbReference type="NCBI Taxonomy" id="1796634"/>
    <lineage>
        <taxon>Bacteria</taxon>
        <taxon>Bacillati</taxon>
        <taxon>Bacillota</taxon>
        <taxon>Clostridia</taxon>
        <taxon>Lachnospirales</taxon>
        <taxon>Lachnospiraceae</taxon>
        <taxon>Muricomes</taxon>
    </lineage>
</organism>
<sequence>MGLNDIFKIGDRIKELRKDKGMSAKETAKELNIKYPTYSNYENNNRTPDYKTLVKIAEYYGINPRQLALPPGWKISEKDGVSIERVNVEQIDDINRQKLLYNYEKLNESGKKEASKRVWEMTRLKEYQKDNKAVSKESDKEEKVSTRKATQEDMDLF</sequence>
<dbReference type="InterPro" id="IPR050807">
    <property type="entry name" value="TransReg_Diox_bact_type"/>
</dbReference>
<dbReference type="OrthoDB" id="9815805at2"/>
<dbReference type="PANTHER" id="PTHR46797">
    <property type="entry name" value="HTH-TYPE TRANSCRIPTIONAL REGULATOR"/>
    <property type="match status" value="1"/>
</dbReference>
<dbReference type="InterPro" id="IPR010982">
    <property type="entry name" value="Lambda_DNA-bd_dom_sf"/>
</dbReference>
<dbReference type="InterPro" id="IPR001387">
    <property type="entry name" value="Cro/C1-type_HTH"/>
</dbReference>
<keyword evidence="1" id="KW-0238">DNA-binding</keyword>
<protein>
    <submittedName>
        <fullName evidence="4">Transcriptional regulator with XRE-family HTH domain</fullName>
    </submittedName>
</protein>
<dbReference type="PROSITE" id="PS50943">
    <property type="entry name" value="HTH_CROC1"/>
    <property type="match status" value="1"/>
</dbReference>
<dbReference type="SUPFAM" id="SSF47413">
    <property type="entry name" value="lambda repressor-like DNA-binding domains"/>
    <property type="match status" value="1"/>
</dbReference>
<proteinExistence type="predicted"/>
<dbReference type="PANTHER" id="PTHR46797:SF1">
    <property type="entry name" value="METHYLPHOSPHONATE SYNTHASE"/>
    <property type="match status" value="1"/>
</dbReference>
<evidence type="ECO:0000259" key="3">
    <source>
        <dbReference type="PROSITE" id="PS50943"/>
    </source>
</evidence>
<evidence type="ECO:0000256" key="2">
    <source>
        <dbReference type="SAM" id="MobiDB-lite"/>
    </source>
</evidence>
<evidence type="ECO:0000256" key="1">
    <source>
        <dbReference type="ARBA" id="ARBA00023125"/>
    </source>
</evidence>